<reference evidence="11" key="1">
    <citation type="submission" date="2018-10" db="EMBL/GenBank/DDBJ databases">
        <title>Population genomic analysis revealed the cold adaptation of white poplar.</title>
        <authorList>
            <person name="Liu Y.-J."/>
        </authorList>
    </citation>
    <scope>NUCLEOTIDE SEQUENCE [LARGE SCALE GENOMIC DNA]</scope>
    <source>
        <strain evidence="11">PAL-ZL1</strain>
    </source>
</reference>
<protein>
    <submittedName>
        <fullName evidence="11">BEL1-like homeodomain protein 4</fullName>
    </submittedName>
</protein>
<feature type="domain" description="Homeobox" evidence="10">
    <location>
        <begin position="90"/>
        <end position="153"/>
    </location>
</feature>
<feature type="region of interest" description="Disordered" evidence="9">
    <location>
        <begin position="159"/>
        <end position="229"/>
    </location>
</feature>
<evidence type="ECO:0000256" key="8">
    <source>
        <dbReference type="PROSITE-ProRule" id="PRU00108"/>
    </source>
</evidence>
<dbReference type="InterPro" id="IPR008422">
    <property type="entry name" value="KN_HD"/>
</dbReference>
<evidence type="ECO:0000256" key="4">
    <source>
        <dbReference type="ARBA" id="ARBA00023125"/>
    </source>
</evidence>
<dbReference type="Gene3D" id="1.10.10.60">
    <property type="entry name" value="Homeodomain-like"/>
    <property type="match status" value="1"/>
</dbReference>
<keyword evidence="4 8" id="KW-0238">DNA-binding</keyword>
<dbReference type="SMART" id="SM00389">
    <property type="entry name" value="HOX"/>
    <property type="match status" value="1"/>
</dbReference>
<keyword evidence="6" id="KW-0804">Transcription</keyword>
<dbReference type="InterPro" id="IPR001356">
    <property type="entry name" value="HD"/>
</dbReference>
<dbReference type="CDD" id="cd00086">
    <property type="entry name" value="homeodomain"/>
    <property type="match status" value="1"/>
</dbReference>
<dbReference type="InterPro" id="IPR006563">
    <property type="entry name" value="POX_dom"/>
</dbReference>
<comment type="similarity">
    <text evidence="2">Belongs to the TALE/BELL homeobox family.</text>
</comment>
<evidence type="ECO:0000256" key="7">
    <source>
        <dbReference type="ARBA" id="ARBA00023242"/>
    </source>
</evidence>
<evidence type="ECO:0000256" key="3">
    <source>
        <dbReference type="ARBA" id="ARBA00023015"/>
    </source>
</evidence>
<dbReference type="AlphaFoldDB" id="A0A4U5NNW3"/>
<comment type="subcellular location">
    <subcellularLocation>
        <location evidence="1 8">Nucleus</location>
    </subcellularLocation>
</comment>
<keyword evidence="7 8" id="KW-0539">Nucleus</keyword>
<name>A0A4U5NNW3_POPAL</name>
<feature type="compositionally biased region" description="Low complexity" evidence="9">
    <location>
        <begin position="179"/>
        <end position="221"/>
    </location>
</feature>
<dbReference type="FunFam" id="1.10.10.60:FF:000083">
    <property type="entry name" value="BEL1-like homeodomain protein 4"/>
    <property type="match status" value="1"/>
</dbReference>
<proteinExistence type="inferred from homology"/>
<dbReference type="SUPFAM" id="SSF46689">
    <property type="entry name" value="Homeodomain-like"/>
    <property type="match status" value="1"/>
</dbReference>
<dbReference type="GO" id="GO:0003677">
    <property type="term" value="F:DNA binding"/>
    <property type="evidence" value="ECO:0007669"/>
    <property type="project" value="UniProtKB-UniRule"/>
</dbReference>
<dbReference type="EMBL" id="RCHU01001010">
    <property type="protein sequence ID" value="TKR84351.1"/>
    <property type="molecule type" value="Genomic_DNA"/>
</dbReference>
<dbReference type="InterPro" id="IPR009057">
    <property type="entry name" value="Homeodomain-like_sf"/>
</dbReference>
<dbReference type="PROSITE" id="PS50071">
    <property type="entry name" value="HOMEOBOX_2"/>
    <property type="match status" value="1"/>
</dbReference>
<evidence type="ECO:0000256" key="1">
    <source>
        <dbReference type="ARBA" id="ARBA00004123"/>
    </source>
</evidence>
<feature type="DNA-binding region" description="Homeobox" evidence="8">
    <location>
        <begin position="92"/>
        <end position="154"/>
    </location>
</feature>
<accession>A0A4U5NNW3</accession>
<organism evidence="11">
    <name type="scientific">Populus alba</name>
    <name type="common">White poplar</name>
    <dbReference type="NCBI Taxonomy" id="43335"/>
    <lineage>
        <taxon>Eukaryota</taxon>
        <taxon>Viridiplantae</taxon>
        <taxon>Streptophyta</taxon>
        <taxon>Embryophyta</taxon>
        <taxon>Tracheophyta</taxon>
        <taxon>Spermatophyta</taxon>
        <taxon>Magnoliopsida</taxon>
        <taxon>eudicotyledons</taxon>
        <taxon>Gunneridae</taxon>
        <taxon>Pentapetalae</taxon>
        <taxon>rosids</taxon>
        <taxon>fabids</taxon>
        <taxon>Malpighiales</taxon>
        <taxon>Salicaceae</taxon>
        <taxon>Saliceae</taxon>
        <taxon>Populus</taxon>
    </lineage>
</organism>
<evidence type="ECO:0000256" key="2">
    <source>
        <dbReference type="ARBA" id="ARBA00006454"/>
    </source>
</evidence>
<comment type="caution">
    <text evidence="11">The sequence shown here is derived from an EMBL/GenBank/DDBJ whole genome shotgun (WGS) entry which is preliminary data.</text>
</comment>
<keyword evidence="3" id="KW-0805">Transcription regulation</keyword>
<keyword evidence="5 8" id="KW-0371">Homeobox</keyword>
<feature type="compositionally biased region" description="Basic and acidic residues" evidence="9">
    <location>
        <begin position="162"/>
        <end position="177"/>
    </location>
</feature>
<evidence type="ECO:0000256" key="6">
    <source>
        <dbReference type="ARBA" id="ARBA00023163"/>
    </source>
</evidence>
<dbReference type="GO" id="GO:0005634">
    <property type="term" value="C:nucleus"/>
    <property type="evidence" value="ECO:0007669"/>
    <property type="project" value="UniProtKB-SubCell"/>
</dbReference>
<dbReference type="PANTHER" id="PTHR11850">
    <property type="entry name" value="HOMEOBOX PROTEIN TRANSCRIPTION FACTORS"/>
    <property type="match status" value="1"/>
</dbReference>
<dbReference type="Pfam" id="PF05920">
    <property type="entry name" value="Homeobox_KN"/>
    <property type="match status" value="1"/>
</dbReference>
<evidence type="ECO:0000259" key="10">
    <source>
        <dbReference type="PROSITE" id="PS50071"/>
    </source>
</evidence>
<dbReference type="GO" id="GO:0006355">
    <property type="term" value="P:regulation of DNA-templated transcription"/>
    <property type="evidence" value="ECO:0007669"/>
    <property type="project" value="InterPro"/>
</dbReference>
<dbReference type="Pfam" id="PF07526">
    <property type="entry name" value="POX"/>
    <property type="match status" value="1"/>
</dbReference>
<dbReference type="STRING" id="43335.A0A4U5NNW3"/>
<gene>
    <name evidence="11" type="ORF">D5086_0000258450</name>
</gene>
<evidence type="ECO:0000313" key="11">
    <source>
        <dbReference type="EMBL" id="TKR84351.1"/>
    </source>
</evidence>
<evidence type="ECO:0000256" key="9">
    <source>
        <dbReference type="SAM" id="MobiDB-lite"/>
    </source>
</evidence>
<dbReference type="InterPro" id="IPR050224">
    <property type="entry name" value="TALE_homeobox"/>
</dbReference>
<sequence>MQMVVNSFDLIMGFGAAVPYTALAQKAMSRHFRCLKEAISAQLKHSCELLGDKDGAGTSAITKGETPRLKLLEQSLRQQRAFNQMGMMEQEAWRPQRGLPERSVNILRAWLFEHFLHPYPSDADKHLLARQTGLSRNQVSNWFINARVRLWKPMVEEMYQQEAKDEEPGAEDRERKPTSSNSNSNNNNSGLAQTPTPTTTTTGSSAPAATTTAPTATTMPSGKRSEINANEKDPSLLAINRQCFSENQAKLSTSSSTTIITPTNITSATEVAPQPHAGQSFHDFADDTCRQGSIVTADYGTTSGNANADHNGSTLIRFGTSTAGDVSLTLGLRHAGNVPDKSPTFSVRDFGGC</sequence>
<evidence type="ECO:0000256" key="5">
    <source>
        <dbReference type="ARBA" id="ARBA00023155"/>
    </source>
</evidence>